<dbReference type="EMBL" id="JBHLTQ010000001">
    <property type="protein sequence ID" value="MFC0603414.1"/>
    <property type="molecule type" value="Genomic_DNA"/>
</dbReference>
<evidence type="ECO:0000313" key="4">
    <source>
        <dbReference type="Proteomes" id="UP001589832"/>
    </source>
</evidence>
<dbReference type="Pfam" id="PF00149">
    <property type="entry name" value="Metallophos"/>
    <property type="match status" value="1"/>
</dbReference>
<keyword evidence="3" id="KW-0378">Hydrolase</keyword>
<dbReference type="InterPro" id="IPR004843">
    <property type="entry name" value="Calcineurin-like_PHP"/>
</dbReference>
<dbReference type="EC" id="3.1.-.-" evidence="3"/>
<evidence type="ECO:0000313" key="3">
    <source>
        <dbReference type="EMBL" id="MFC0603414.1"/>
    </source>
</evidence>
<evidence type="ECO:0000259" key="2">
    <source>
        <dbReference type="Pfam" id="PF00149"/>
    </source>
</evidence>
<sequence length="289" mass="33111">MKSLLVLIILIVTLSCSAPKKVDYSFFAAGHTYGNPMDESHPYGLFKPFKEKITFINEDKTLKMGFLLGDVVWKPSYWDAAIKDISLFQDSIHIVRGNHDGSLKSFQKRFRESYYCFSEDKDLFIVLDGNIDSWSISGDQLIFLKNTIRNKGKKARNIFVFVHQIIWWTPSEYSKPFPNSTYGRGEEVNYWSEIEPLLTKSGKPIFLFGGDLGAFSSEQRKKRYPTEYLYFKKDNITYIGTGMGGGIRDNFVIVDVLNSGEVNFRLIHLNGEDINGLGKLEDYSTNDSF</sequence>
<feature type="signal peptide" evidence="1">
    <location>
        <begin position="1"/>
        <end position="17"/>
    </location>
</feature>
<dbReference type="InterPro" id="IPR029052">
    <property type="entry name" value="Metallo-depent_PP-like"/>
</dbReference>
<gene>
    <name evidence="3" type="ORF">ACFFGA_02530</name>
</gene>
<keyword evidence="1" id="KW-0732">Signal</keyword>
<keyword evidence="4" id="KW-1185">Reference proteome</keyword>
<dbReference type="Proteomes" id="UP001589832">
    <property type="component" value="Unassembled WGS sequence"/>
</dbReference>
<dbReference type="PROSITE" id="PS51257">
    <property type="entry name" value="PROKAR_LIPOPROTEIN"/>
    <property type="match status" value="1"/>
</dbReference>
<dbReference type="SUPFAM" id="SSF56300">
    <property type="entry name" value="Metallo-dependent phosphatases"/>
    <property type="match status" value="1"/>
</dbReference>
<feature type="chain" id="PRO_5045297260" evidence="1">
    <location>
        <begin position="18"/>
        <end position="289"/>
    </location>
</feature>
<protein>
    <submittedName>
        <fullName evidence="3">Metallophosphoesterase family protein</fullName>
        <ecNumber evidence="3">3.1.-.-</ecNumber>
    </submittedName>
</protein>
<dbReference type="RefSeq" id="WP_386059193.1">
    <property type="nucleotide sequence ID" value="NZ_JBHLTQ010000001.1"/>
</dbReference>
<feature type="domain" description="Calcineurin-like phosphoesterase" evidence="2">
    <location>
        <begin position="46"/>
        <end position="193"/>
    </location>
</feature>
<name>A0ABV6Q560_9FLAO</name>
<accession>A0ABV6Q560</accession>
<dbReference type="Gene3D" id="3.60.21.10">
    <property type="match status" value="1"/>
</dbReference>
<comment type="caution">
    <text evidence="3">The sequence shown here is derived from an EMBL/GenBank/DDBJ whole genome shotgun (WGS) entry which is preliminary data.</text>
</comment>
<proteinExistence type="predicted"/>
<dbReference type="GO" id="GO:0016787">
    <property type="term" value="F:hydrolase activity"/>
    <property type="evidence" value="ECO:0007669"/>
    <property type="project" value="UniProtKB-KW"/>
</dbReference>
<organism evidence="3 4">
    <name type="scientific">Winogradskyella pulchriflava</name>
    <dbReference type="NCBI Taxonomy" id="1110688"/>
    <lineage>
        <taxon>Bacteria</taxon>
        <taxon>Pseudomonadati</taxon>
        <taxon>Bacteroidota</taxon>
        <taxon>Flavobacteriia</taxon>
        <taxon>Flavobacteriales</taxon>
        <taxon>Flavobacteriaceae</taxon>
        <taxon>Winogradskyella</taxon>
    </lineage>
</organism>
<reference evidence="3 4" key="1">
    <citation type="submission" date="2024-09" db="EMBL/GenBank/DDBJ databases">
        <authorList>
            <person name="Sun Q."/>
            <person name="Mori K."/>
        </authorList>
    </citation>
    <scope>NUCLEOTIDE SEQUENCE [LARGE SCALE GENOMIC DNA]</scope>
    <source>
        <strain evidence="3 4">NCAIM B.02481</strain>
    </source>
</reference>
<evidence type="ECO:0000256" key="1">
    <source>
        <dbReference type="SAM" id="SignalP"/>
    </source>
</evidence>